<feature type="domain" description="Thiolase N-terminal" evidence="7">
    <location>
        <begin position="3"/>
        <end position="260"/>
    </location>
</feature>
<accession>A0A9Q0MRY8</accession>
<dbReference type="PANTHER" id="PTHR18919">
    <property type="entry name" value="ACETYL-COA C-ACYLTRANSFERASE"/>
    <property type="match status" value="1"/>
</dbReference>
<dbReference type="CDD" id="cd00751">
    <property type="entry name" value="thiolase"/>
    <property type="match status" value="1"/>
</dbReference>
<feature type="active site" description="Acyl-thioester intermediate" evidence="5">
    <location>
        <position position="87"/>
    </location>
</feature>
<dbReference type="PROSITE" id="PS00099">
    <property type="entry name" value="THIOLASE_3"/>
    <property type="match status" value="1"/>
</dbReference>
<keyword evidence="3 6" id="KW-0808">Transferase</keyword>
<organism evidence="9 10">
    <name type="scientific">Pseudolycoriella hygida</name>
    <dbReference type="NCBI Taxonomy" id="35572"/>
    <lineage>
        <taxon>Eukaryota</taxon>
        <taxon>Metazoa</taxon>
        <taxon>Ecdysozoa</taxon>
        <taxon>Arthropoda</taxon>
        <taxon>Hexapoda</taxon>
        <taxon>Insecta</taxon>
        <taxon>Pterygota</taxon>
        <taxon>Neoptera</taxon>
        <taxon>Endopterygota</taxon>
        <taxon>Diptera</taxon>
        <taxon>Nematocera</taxon>
        <taxon>Sciaroidea</taxon>
        <taxon>Sciaridae</taxon>
        <taxon>Pseudolycoriella</taxon>
    </lineage>
</organism>
<comment type="pathway">
    <text evidence="1">Lipid metabolism.</text>
</comment>
<dbReference type="Gene3D" id="3.40.47.10">
    <property type="match status" value="2"/>
</dbReference>
<evidence type="ECO:0000313" key="9">
    <source>
        <dbReference type="EMBL" id="KAJ6636534.1"/>
    </source>
</evidence>
<evidence type="ECO:0000256" key="6">
    <source>
        <dbReference type="RuleBase" id="RU003557"/>
    </source>
</evidence>
<dbReference type="PROSITE" id="PS00098">
    <property type="entry name" value="THIOLASE_1"/>
    <property type="match status" value="1"/>
</dbReference>
<dbReference type="EMBL" id="WJQU01000004">
    <property type="protein sequence ID" value="KAJ6636534.1"/>
    <property type="molecule type" value="Genomic_DNA"/>
</dbReference>
<evidence type="ECO:0000256" key="1">
    <source>
        <dbReference type="ARBA" id="ARBA00005189"/>
    </source>
</evidence>
<dbReference type="GO" id="GO:0003988">
    <property type="term" value="F:acetyl-CoA C-acyltransferase activity"/>
    <property type="evidence" value="ECO:0007669"/>
    <property type="project" value="UniProtKB-ARBA"/>
</dbReference>
<dbReference type="InterPro" id="IPR020613">
    <property type="entry name" value="Thiolase_CS"/>
</dbReference>
<keyword evidence="4 6" id="KW-0012">Acyltransferase</keyword>
<evidence type="ECO:0000259" key="8">
    <source>
        <dbReference type="Pfam" id="PF02803"/>
    </source>
</evidence>
<dbReference type="PANTHER" id="PTHR18919:SF107">
    <property type="entry name" value="ACETYL-COA ACETYLTRANSFERASE, CYTOSOLIC"/>
    <property type="match status" value="1"/>
</dbReference>
<evidence type="ECO:0000259" key="7">
    <source>
        <dbReference type="Pfam" id="PF00108"/>
    </source>
</evidence>
<dbReference type="Proteomes" id="UP001151699">
    <property type="component" value="Chromosome C"/>
</dbReference>
<dbReference type="Pfam" id="PF02803">
    <property type="entry name" value="Thiolase_C"/>
    <property type="match status" value="1"/>
</dbReference>
<feature type="domain" description="Thiolase C-terminal" evidence="8">
    <location>
        <begin position="269"/>
        <end position="389"/>
    </location>
</feature>
<dbReference type="PROSITE" id="PS00737">
    <property type="entry name" value="THIOLASE_2"/>
    <property type="match status" value="1"/>
</dbReference>
<evidence type="ECO:0000256" key="4">
    <source>
        <dbReference type="ARBA" id="ARBA00023315"/>
    </source>
</evidence>
<sequence length="391" mass="41161">MSVYIVSAARTPIGILNGSFSTLSAADLGSVVLKEVLQRGNVSPDDVNEIILGQALTASTGQNPGRQAAWKAGVPKHVPAYVLNMLCGSGLKSVALGYQSIRCDDNQIVICGGQESMTNAPHATHLRGGVKFGDTTLVDTLQRDGLTDGMYNILMGETAENIAKQYNISREEQDKFAATSQNLAETAQKNGYFKEEIVPVIVRGRKGDITVDTDEYPKHGTTVDSLSKLRPCFLKNGGTVTAGNASGLNDSAAAVLLMSEAEVKKRSIKPLARIIAFAQSGVEPEIMGMGPVSAVQEVMKKTGWTNDEVDLFELNEAFGVVAVAVSQQLGISQEKINIHGGAIALGHPLGASGTRILVTLIYALRRIGGKRGVAALCIGGGMGIALAIELV</sequence>
<feature type="active site" description="Proton acceptor" evidence="5">
    <location>
        <position position="377"/>
    </location>
</feature>
<dbReference type="PIRSF" id="PIRSF000429">
    <property type="entry name" value="Ac-CoA_Ac_transf"/>
    <property type="match status" value="1"/>
</dbReference>
<evidence type="ECO:0000256" key="3">
    <source>
        <dbReference type="ARBA" id="ARBA00022679"/>
    </source>
</evidence>
<dbReference type="InterPro" id="IPR016039">
    <property type="entry name" value="Thiolase-like"/>
</dbReference>
<evidence type="ECO:0000313" key="10">
    <source>
        <dbReference type="Proteomes" id="UP001151699"/>
    </source>
</evidence>
<dbReference type="SUPFAM" id="SSF53901">
    <property type="entry name" value="Thiolase-like"/>
    <property type="match status" value="2"/>
</dbReference>
<dbReference type="InterPro" id="IPR002155">
    <property type="entry name" value="Thiolase"/>
</dbReference>
<dbReference type="Pfam" id="PF00108">
    <property type="entry name" value="Thiolase_N"/>
    <property type="match status" value="1"/>
</dbReference>
<reference evidence="9" key="1">
    <citation type="submission" date="2022-07" db="EMBL/GenBank/DDBJ databases">
        <authorList>
            <person name="Trinca V."/>
            <person name="Uliana J.V.C."/>
            <person name="Torres T.T."/>
            <person name="Ward R.J."/>
            <person name="Monesi N."/>
        </authorList>
    </citation>
    <scope>NUCLEOTIDE SEQUENCE</scope>
    <source>
        <strain evidence="9">HSMRA1968</strain>
        <tissue evidence="9">Whole embryos</tissue>
    </source>
</reference>
<dbReference type="InterPro" id="IPR020615">
    <property type="entry name" value="Thiolase_acyl_enz_int_AS"/>
</dbReference>
<dbReference type="NCBIfam" id="TIGR01930">
    <property type="entry name" value="AcCoA-C-Actrans"/>
    <property type="match status" value="1"/>
</dbReference>
<dbReference type="InterPro" id="IPR020616">
    <property type="entry name" value="Thiolase_N"/>
</dbReference>
<protein>
    <submittedName>
        <fullName evidence="9">Acetyl-CoA acetyltransferase</fullName>
    </submittedName>
</protein>
<name>A0A9Q0MRY8_9DIPT</name>
<dbReference type="FunFam" id="3.40.47.10:FF:000010">
    <property type="entry name" value="Acetyl-CoA acetyltransferase (Thiolase)"/>
    <property type="match status" value="1"/>
</dbReference>
<evidence type="ECO:0000256" key="2">
    <source>
        <dbReference type="ARBA" id="ARBA00010982"/>
    </source>
</evidence>
<feature type="active site" description="Proton acceptor" evidence="5">
    <location>
        <position position="347"/>
    </location>
</feature>
<comment type="caution">
    <text evidence="9">The sequence shown here is derived from an EMBL/GenBank/DDBJ whole genome shotgun (WGS) entry which is preliminary data.</text>
</comment>
<comment type="similarity">
    <text evidence="2 6">Belongs to the thiolase-like superfamily. Thiolase family.</text>
</comment>
<proteinExistence type="inferred from homology"/>
<dbReference type="InterPro" id="IPR020610">
    <property type="entry name" value="Thiolase_AS"/>
</dbReference>
<evidence type="ECO:0000256" key="5">
    <source>
        <dbReference type="PIRSR" id="PIRSR000429-1"/>
    </source>
</evidence>
<dbReference type="OrthoDB" id="5404651at2759"/>
<dbReference type="AlphaFoldDB" id="A0A9Q0MRY8"/>
<gene>
    <name evidence="9" type="primary">phaA_2</name>
    <name evidence="9" type="ORF">Bhyg_15125</name>
</gene>
<dbReference type="InterPro" id="IPR020617">
    <property type="entry name" value="Thiolase_C"/>
</dbReference>
<keyword evidence="10" id="KW-1185">Reference proteome</keyword>